<name>A0A6B0URE6_IXORI</name>
<protein>
    <submittedName>
        <fullName evidence="1">Putative secreted protein</fullName>
    </submittedName>
</protein>
<proteinExistence type="predicted"/>
<dbReference type="AlphaFoldDB" id="A0A6B0URE6"/>
<reference evidence="1" key="1">
    <citation type="submission" date="2019-12" db="EMBL/GenBank/DDBJ databases">
        <title>An insight into the sialome of adult female Ixodes ricinus ticks feeding for 6 days.</title>
        <authorList>
            <person name="Perner J."/>
            <person name="Ribeiro J.M.C."/>
        </authorList>
    </citation>
    <scope>NUCLEOTIDE SEQUENCE</scope>
    <source>
        <strain evidence="1">Semi-engorged</strain>
        <tissue evidence="1">Salivary glands</tissue>
    </source>
</reference>
<accession>A0A6B0URE6</accession>
<dbReference type="EMBL" id="GIFC01010266">
    <property type="protein sequence ID" value="MXU92349.1"/>
    <property type="molecule type" value="Transcribed_RNA"/>
</dbReference>
<organism evidence="1">
    <name type="scientific">Ixodes ricinus</name>
    <name type="common">Common tick</name>
    <name type="synonym">Acarus ricinus</name>
    <dbReference type="NCBI Taxonomy" id="34613"/>
    <lineage>
        <taxon>Eukaryota</taxon>
        <taxon>Metazoa</taxon>
        <taxon>Ecdysozoa</taxon>
        <taxon>Arthropoda</taxon>
        <taxon>Chelicerata</taxon>
        <taxon>Arachnida</taxon>
        <taxon>Acari</taxon>
        <taxon>Parasitiformes</taxon>
        <taxon>Ixodida</taxon>
        <taxon>Ixodoidea</taxon>
        <taxon>Ixodidae</taxon>
        <taxon>Ixodinae</taxon>
        <taxon>Ixodes</taxon>
    </lineage>
</organism>
<evidence type="ECO:0000313" key="1">
    <source>
        <dbReference type="EMBL" id="MXU92349.1"/>
    </source>
</evidence>
<sequence length="132" mass="14804">MSLAGFSTASMATLAFRLQTRGCFGTRPLTHDDNEICGISSTSLTRLSAHSRVSFEMLNPCDWLSLVSNSCCFCTSCEYTAESSCFPMYNRDLRNVDSLKKQSVSQAFSRIRPCSVLCFSSTILLMEWHMHM</sequence>